<dbReference type="STRING" id="106004.A0A1Y2FY13"/>
<protein>
    <recommendedName>
        <fullName evidence="2">Methyltransferase domain-containing protein</fullName>
    </recommendedName>
</protein>
<gene>
    <name evidence="3" type="ORF">BCR35DRAFT_329971</name>
</gene>
<dbReference type="InterPro" id="IPR052220">
    <property type="entry name" value="METTL25"/>
</dbReference>
<dbReference type="EMBL" id="MCGR01000010">
    <property type="protein sequence ID" value="ORY88426.1"/>
    <property type="molecule type" value="Genomic_DNA"/>
</dbReference>
<feature type="compositionally biased region" description="Low complexity" evidence="1">
    <location>
        <begin position="68"/>
        <end position="78"/>
    </location>
</feature>
<keyword evidence="4" id="KW-1185">Reference proteome</keyword>
<dbReference type="Proteomes" id="UP000193467">
    <property type="component" value="Unassembled WGS sequence"/>
</dbReference>
<evidence type="ECO:0000313" key="4">
    <source>
        <dbReference type="Proteomes" id="UP000193467"/>
    </source>
</evidence>
<dbReference type="PANTHER" id="PTHR12496">
    <property type="entry name" value="CGI-41 METHYLTRANSFERASE"/>
    <property type="match status" value="1"/>
</dbReference>
<evidence type="ECO:0000313" key="3">
    <source>
        <dbReference type="EMBL" id="ORY88426.1"/>
    </source>
</evidence>
<sequence length="391" mass="42168">MFSALVGEILEESESEEGGRPTHAIDVGSGRAHLSRALTHPPLFLHVLAVDWSATQTSGAEYLNTLKSRGPSSSSAQGQGQGSLTHQTSTLDAKAISQLMSRWPPSPEKPEEKEQPPALLLALHACGDLTLSALTAFLTPTPSPSNCKRKAVLVGCCYNLQTPSLFPLSSTFDAHSPPPLTRAHLLLTAQSPLTWFSPLTPSSPLPPGDALRKSVRKLAYRARLEAELLASGLVEAKGVGERRVGRVGECSSWSEYRARALARYGAEEVQELAFGEAQGQGEEEEEREWEEVLWKLQVFWTLRSWVGPVVESLLVLDRWCALVEGMGEGGEWEAALEGEGEGEGEAGEPGGEKGQGSEGDTGSRGKARRVDLVNLFDQRTGSLRNLALVVR</sequence>
<feature type="compositionally biased region" description="Acidic residues" evidence="1">
    <location>
        <begin position="337"/>
        <end position="346"/>
    </location>
</feature>
<feature type="domain" description="Methyltransferase" evidence="2">
    <location>
        <begin position="3"/>
        <end position="159"/>
    </location>
</feature>
<evidence type="ECO:0000256" key="1">
    <source>
        <dbReference type="SAM" id="MobiDB-lite"/>
    </source>
</evidence>
<accession>A0A1Y2FY13</accession>
<feature type="region of interest" description="Disordered" evidence="1">
    <location>
        <begin position="337"/>
        <end position="366"/>
    </location>
</feature>
<feature type="compositionally biased region" description="Gly residues" evidence="1">
    <location>
        <begin position="347"/>
        <end position="359"/>
    </location>
</feature>
<name>A0A1Y2FY13_9BASI</name>
<dbReference type="Pfam" id="PF13679">
    <property type="entry name" value="Methyltransf_32"/>
    <property type="match status" value="1"/>
</dbReference>
<feature type="region of interest" description="Disordered" evidence="1">
    <location>
        <begin position="64"/>
        <end position="88"/>
    </location>
</feature>
<dbReference type="AlphaFoldDB" id="A0A1Y2FY13"/>
<dbReference type="InParanoid" id="A0A1Y2FY13"/>
<comment type="caution">
    <text evidence="3">The sequence shown here is derived from an EMBL/GenBank/DDBJ whole genome shotgun (WGS) entry which is preliminary data.</text>
</comment>
<dbReference type="PANTHER" id="PTHR12496:SF0">
    <property type="entry name" value="METHYLTRANSFERASE DOMAIN-CONTAINING PROTEIN"/>
    <property type="match status" value="1"/>
</dbReference>
<organism evidence="3 4">
    <name type="scientific">Leucosporidium creatinivorum</name>
    <dbReference type="NCBI Taxonomy" id="106004"/>
    <lineage>
        <taxon>Eukaryota</taxon>
        <taxon>Fungi</taxon>
        <taxon>Dikarya</taxon>
        <taxon>Basidiomycota</taxon>
        <taxon>Pucciniomycotina</taxon>
        <taxon>Microbotryomycetes</taxon>
        <taxon>Leucosporidiales</taxon>
        <taxon>Leucosporidium</taxon>
    </lineage>
</organism>
<proteinExistence type="predicted"/>
<evidence type="ECO:0000259" key="2">
    <source>
        <dbReference type="Pfam" id="PF13679"/>
    </source>
</evidence>
<reference evidence="3 4" key="1">
    <citation type="submission" date="2016-07" db="EMBL/GenBank/DDBJ databases">
        <title>Pervasive Adenine N6-methylation of Active Genes in Fungi.</title>
        <authorList>
            <consortium name="DOE Joint Genome Institute"/>
            <person name="Mondo S.J."/>
            <person name="Dannebaum R.O."/>
            <person name="Kuo R.C."/>
            <person name="Labutti K."/>
            <person name="Haridas S."/>
            <person name="Kuo A."/>
            <person name="Salamov A."/>
            <person name="Ahrendt S.R."/>
            <person name="Lipzen A."/>
            <person name="Sullivan W."/>
            <person name="Andreopoulos W.B."/>
            <person name="Clum A."/>
            <person name="Lindquist E."/>
            <person name="Daum C."/>
            <person name="Ramamoorthy G.K."/>
            <person name="Gryganskyi A."/>
            <person name="Culley D."/>
            <person name="Magnuson J.K."/>
            <person name="James T.Y."/>
            <person name="O'Malley M.A."/>
            <person name="Stajich J.E."/>
            <person name="Spatafora J.W."/>
            <person name="Visel A."/>
            <person name="Grigoriev I.V."/>
        </authorList>
    </citation>
    <scope>NUCLEOTIDE SEQUENCE [LARGE SCALE GENOMIC DNA]</scope>
    <source>
        <strain evidence="3 4">62-1032</strain>
    </source>
</reference>
<dbReference type="InterPro" id="IPR025714">
    <property type="entry name" value="Methyltranfer_dom"/>
</dbReference>
<dbReference type="OrthoDB" id="10258156at2759"/>